<keyword evidence="11" id="KW-1185">Reference proteome</keyword>
<dbReference type="EMBL" id="LT629690">
    <property type="protein sequence ID" value="SDF75794.1"/>
    <property type="molecule type" value="Genomic_DNA"/>
</dbReference>
<feature type="transmembrane region" description="Helical" evidence="7">
    <location>
        <begin position="96"/>
        <end position="123"/>
    </location>
</feature>
<evidence type="ECO:0000313" key="11">
    <source>
        <dbReference type="Proteomes" id="UP000182427"/>
    </source>
</evidence>
<evidence type="ECO:0000256" key="7">
    <source>
        <dbReference type="SAM" id="Phobius"/>
    </source>
</evidence>
<feature type="transmembrane region" description="Helical" evidence="7">
    <location>
        <begin position="479"/>
        <end position="505"/>
    </location>
</feature>
<name>A0A1G7NP13_9BACT</name>
<protein>
    <submittedName>
        <fullName evidence="10">Duplicated orphan permease</fullName>
    </submittedName>
</protein>
<keyword evidence="4 7" id="KW-1133">Transmembrane helix</keyword>
<dbReference type="OrthoDB" id="101094at2"/>
<dbReference type="NCBIfam" id="NF038403">
    <property type="entry name" value="perm_prefix_1"/>
    <property type="match status" value="1"/>
</dbReference>
<organism evidence="10 11">
    <name type="scientific">Terriglobus roseus</name>
    <dbReference type="NCBI Taxonomy" id="392734"/>
    <lineage>
        <taxon>Bacteria</taxon>
        <taxon>Pseudomonadati</taxon>
        <taxon>Acidobacteriota</taxon>
        <taxon>Terriglobia</taxon>
        <taxon>Terriglobales</taxon>
        <taxon>Acidobacteriaceae</taxon>
        <taxon>Terriglobus</taxon>
    </lineage>
</organism>
<dbReference type="Proteomes" id="UP000182427">
    <property type="component" value="Chromosome I"/>
</dbReference>
<dbReference type="PANTHER" id="PTHR30572">
    <property type="entry name" value="MEMBRANE COMPONENT OF TRANSPORTER-RELATED"/>
    <property type="match status" value="1"/>
</dbReference>
<feature type="transmembrane region" description="Helical" evidence="7">
    <location>
        <begin position="438"/>
        <end position="459"/>
    </location>
</feature>
<feature type="domain" description="MacB-like periplasmic core" evidence="9">
    <location>
        <begin position="98"/>
        <end position="341"/>
    </location>
</feature>
<reference evidence="11" key="1">
    <citation type="submission" date="2016-10" db="EMBL/GenBank/DDBJ databases">
        <authorList>
            <person name="Varghese N."/>
            <person name="Submissions S."/>
        </authorList>
    </citation>
    <scope>NUCLEOTIDE SEQUENCE [LARGE SCALE GENOMIC DNA]</scope>
    <source>
        <strain evidence="11">GAS232</strain>
    </source>
</reference>
<keyword evidence="3 7" id="KW-0812">Transmembrane</keyword>
<evidence type="ECO:0000256" key="6">
    <source>
        <dbReference type="ARBA" id="ARBA00038076"/>
    </source>
</evidence>
<feature type="transmembrane region" description="Helical" evidence="7">
    <location>
        <begin position="881"/>
        <end position="903"/>
    </location>
</feature>
<feature type="domain" description="ABC3 transporter permease C-terminal" evidence="8">
    <location>
        <begin position="388"/>
        <end position="506"/>
    </location>
</feature>
<evidence type="ECO:0000256" key="5">
    <source>
        <dbReference type="ARBA" id="ARBA00023136"/>
    </source>
</evidence>
<dbReference type="NCBIfam" id="TIGR03434">
    <property type="entry name" value="ADOP"/>
    <property type="match status" value="1"/>
</dbReference>
<accession>A0A1G7NP13</accession>
<dbReference type="InterPro" id="IPR003838">
    <property type="entry name" value="ABC3_permease_C"/>
</dbReference>
<evidence type="ECO:0000256" key="4">
    <source>
        <dbReference type="ARBA" id="ARBA00022989"/>
    </source>
</evidence>
<dbReference type="InterPro" id="IPR017800">
    <property type="entry name" value="ADOP"/>
</dbReference>
<dbReference type="Pfam" id="PF02687">
    <property type="entry name" value="FtsX"/>
    <property type="match status" value="2"/>
</dbReference>
<gene>
    <name evidence="10" type="ORF">SAMN05444167_3215</name>
</gene>
<dbReference type="InterPro" id="IPR025857">
    <property type="entry name" value="MacB_PCD"/>
</dbReference>
<comment type="subcellular location">
    <subcellularLocation>
        <location evidence="1">Cell membrane</location>
        <topology evidence="1">Multi-pass membrane protein</topology>
    </subcellularLocation>
</comment>
<feature type="transmembrane region" description="Helical" evidence="7">
    <location>
        <begin position="831"/>
        <end position="853"/>
    </location>
</feature>
<dbReference type="PANTHER" id="PTHR30572:SF4">
    <property type="entry name" value="ABC TRANSPORTER PERMEASE YTRF"/>
    <property type="match status" value="1"/>
</dbReference>
<evidence type="ECO:0000256" key="1">
    <source>
        <dbReference type="ARBA" id="ARBA00004651"/>
    </source>
</evidence>
<feature type="transmembrane region" description="Helical" evidence="7">
    <location>
        <begin position="385"/>
        <end position="407"/>
    </location>
</feature>
<evidence type="ECO:0000256" key="3">
    <source>
        <dbReference type="ARBA" id="ARBA00022692"/>
    </source>
</evidence>
<feature type="transmembrane region" description="Helical" evidence="7">
    <location>
        <begin position="915"/>
        <end position="936"/>
    </location>
</feature>
<dbReference type="GO" id="GO:0005886">
    <property type="term" value="C:plasma membrane"/>
    <property type="evidence" value="ECO:0007669"/>
    <property type="project" value="UniProtKB-SubCell"/>
</dbReference>
<dbReference type="InterPro" id="IPR047928">
    <property type="entry name" value="Perm_prefix_1"/>
</dbReference>
<evidence type="ECO:0000256" key="2">
    <source>
        <dbReference type="ARBA" id="ARBA00022475"/>
    </source>
</evidence>
<keyword evidence="2" id="KW-1003">Cell membrane</keyword>
<feature type="domain" description="ABC3 transporter permease C-terminal" evidence="8">
    <location>
        <begin position="831"/>
        <end position="944"/>
    </location>
</feature>
<keyword evidence="5 7" id="KW-0472">Membrane</keyword>
<dbReference type="RefSeq" id="WP_083346039.1">
    <property type="nucleotide sequence ID" value="NZ_LT629690.1"/>
</dbReference>
<feature type="transmembrane region" description="Helical" evidence="7">
    <location>
        <begin position="536"/>
        <end position="556"/>
    </location>
</feature>
<dbReference type="GO" id="GO:0022857">
    <property type="term" value="F:transmembrane transporter activity"/>
    <property type="evidence" value="ECO:0007669"/>
    <property type="project" value="TreeGrafter"/>
</dbReference>
<dbReference type="InterPro" id="IPR050250">
    <property type="entry name" value="Macrolide_Exporter_MacB"/>
</dbReference>
<dbReference type="Pfam" id="PF12704">
    <property type="entry name" value="MacB_PCD"/>
    <property type="match status" value="1"/>
</dbReference>
<evidence type="ECO:0000313" key="10">
    <source>
        <dbReference type="EMBL" id="SDF75794.1"/>
    </source>
</evidence>
<dbReference type="AlphaFoldDB" id="A0A1G7NP13"/>
<evidence type="ECO:0000259" key="9">
    <source>
        <dbReference type="Pfam" id="PF12704"/>
    </source>
</evidence>
<proteinExistence type="inferred from homology"/>
<comment type="similarity">
    <text evidence="6">Belongs to the ABC-4 integral membrane protein family.</text>
</comment>
<sequence>MSRLRRNFAKLNSLFRNNRVEEELAREVTSHLTLLSDDFERRGMSPEEAQLAAKRAYGGVEQAKQAHRDERSLLWIEHAIQDLRYALRMLGRSPGFAAVAILTLALGIGANSAIFSVINAVLLRALPGEDSQRLVVLSWNSHQEPKLNGHSKYGDCDDDNHTRDCAFSVPFYKALRSHTTTFSGLAAFAGPFEVGFSGNGAANIARGEYVSGDYFSTVGVKTVEGRPLSPADDAPSASPAIVLDYGYWQRAFGADPSAVGRTIRLNNVDVAIVGVAERSFTSLTPGKSQDFFMPLSLAMRVQGEQWRTQDRLSDPASWWVVLVGRLKPGVSLEQAQAETTTLFHIEVLHSAKPIFSAGDTPSLRLLPAREALNGASSEIAPMLELIMAAVGFILLIACANVAGLILARSANRQKELAMRQALGAGRARIVRQLLTEGLVLAITGGGLGILVAVWGVHALTSLISSGLNSPFPFVIALDWRVLAFTSCAALATGVVCGLVPSFLSVRADLTPSIRETAPSTSGGASQGGWRFRSGDALVVAQVALSVVVLVGAGLLVRTLHKLQTLDPGFDTQNVLLFGINPSLAGYKDRQTVDLYRQLQERFEAVPGVMSASYSEDALLSGSWSASDVHLDGAPPKTNANTATLRVGPDFFRTMQIPIIAGRLFTPADFASAEATNGVIKAAKQVVASDSPKAANPTGEPQTAPEPILINQAFARKYFPNQNSIGLHVGNRQGDEPSTGPQPGYLIVGIVGNTKYSRLRREIMPTMFLPLVGNSAHFELRTSGDPVALVKQVRAIVAQADNNLPLFDVRTQSQQIEQALYQERLMSRLSSFFAFLALILACIGLYGLLSYEVARRTREMGIRMALGAQRGALMRLVVRRGLLLAMAGAVIGTGAALAVTRLMSAILYDVRPYDPATLAGVCILLVMVALVACLVPARRAMSIDPMVALRNE</sequence>
<evidence type="ECO:0000259" key="8">
    <source>
        <dbReference type="Pfam" id="PF02687"/>
    </source>
</evidence>